<evidence type="ECO:0000256" key="1">
    <source>
        <dbReference type="ARBA" id="ARBA00007118"/>
    </source>
</evidence>
<comment type="similarity">
    <text evidence="1">Belongs to the nitroreductase family.</text>
</comment>
<keyword evidence="5" id="KW-1185">Reference proteome</keyword>
<gene>
    <name evidence="4" type="primary">ndh</name>
    <name evidence="4" type="ORF">CMC5_036200</name>
</gene>
<sequence length="244" mass="26040">MSTEHDTQTLSRSHDLAPLTVPEAIEARRSIRKYKPVPVSDADLTRIFELTSRAPSSINIQPWRFAFVRDTQLKTQLRAAAFDQAQVEAAPVVIVAYSDMTDALAHLDDVIHPGVQGEARQATFQRASGYFGSLDETKRKAFGDGQTFIAVGYLSLAAQSLGYATSIMGGFDPEKVKTLLGLPEPSTVVAVIALGVADETGYAPHRHALSRIVHEAGAAAAHEESPSVPAAPASALHASTVAQL</sequence>
<dbReference type="Proteomes" id="UP000067626">
    <property type="component" value="Chromosome"/>
</dbReference>
<dbReference type="Pfam" id="PF00881">
    <property type="entry name" value="Nitroreductase"/>
    <property type="match status" value="1"/>
</dbReference>
<dbReference type="Gene3D" id="3.40.109.10">
    <property type="entry name" value="NADH Oxidase"/>
    <property type="match status" value="1"/>
</dbReference>
<accession>A0A0K1EFW0</accession>
<dbReference type="InterPro" id="IPR000415">
    <property type="entry name" value="Nitroreductase-like"/>
</dbReference>
<dbReference type="EMBL" id="CP012159">
    <property type="protein sequence ID" value="AKT39473.1"/>
    <property type="molecule type" value="Genomic_DNA"/>
</dbReference>
<dbReference type="SUPFAM" id="SSF55469">
    <property type="entry name" value="FMN-dependent nitroreductase-like"/>
    <property type="match status" value="1"/>
</dbReference>
<dbReference type="InterPro" id="IPR029479">
    <property type="entry name" value="Nitroreductase"/>
</dbReference>
<reference evidence="4 5" key="1">
    <citation type="submission" date="2015-07" db="EMBL/GenBank/DDBJ databases">
        <title>Genome analysis of myxobacterium Chondromyces crocatus Cm c5 reveals a high potential for natural compound synthesis and the genetic basis for the loss of fruiting body formation.</title>
        <authorList>
            <person name="Zaburannyi N."/>
            <person name="Bunk B."/>
            <person name="Maier J."/>
            <person name="Overmann J."/>
            <person name="Mueller R."/>
        </authorList>
    </citation>
    <scope>NUCLEOTIDE SEQUENCE [LARGE SCALE GENOMIC DNA]</scope>
    <source>
        <strain evidence="4 5">Cm c5</strain>
    </source>
</reference>
<dbReference type="GO" id="GO:0016491">
    <property type="term" value="F:oxidoreductase activity"/>
    <property type="evidence" value="ECO:0007669"/>
    <property type="project" value="UniProtKB-KW"/>
</dbReference>
<dbReference type="OrthoDB" id="9809288at2"/>
<feature type="domain" description="Nitroreductase" evidence="3">
    <location>
        <begin position="25"/>
        <end position="195"/>
    </location>
</feature>
<keyword evidence="2" id="KW-0560">Oxidoreductase</keyword>
<evidence type="ECO:0000256" key="2">
    <source>
        <dbReference type="ARBA" id="ARBA00023002"/>
    </source>
</evidence>
<organism evidence="4 5">
    <name type="scientific">Chondromyces crocatus</name>
    <dbReference type="NCBI Taxonomy" id="52"/>
    <lineage>
        <taxon>Bacteria</taxon>
        <taxon>Pseudomonadati</taxon>
        <taxon>Myxococcota</taxon>
        <taxon>Polyangia</taxon>
        <taxon>Polyangiales</taxon>
        <taxon>Polyangiaceae</taxon>
        <taxon>Chondromyces</taxon>
    </lineage>
</organism>
<evidence type="ECO:0000313" key="5">
    <source>
        <dbReference type="Proteomes" id="UP000067626"/>
    </source>
</evidence>
<dbReference type="AlphaFoldDB" id="A0A0K1EFW0"/>
<evidence type="ECO:0000313" key="4">
    <source>
        <dbReference type="EMBL" id="AKT39473.1"/>
    </source>
</evidence>
<dbReference type="CDD" id="cd03370">
    <property type="entry name" value="nitroreductase"/>
    <property type="match status" value="1"/>
</dbReference>
<dbReference type="KEGG" id="ccro:CMC5_036200"/>
<dbReference type="STRING" id="52.CMC5_036200"/>
<dbReference type="PANTHER" id="PTHR43673:SF10">
    <property type="entry name" value="NADH DEHYDROGENASE_NAD(P)H NITROREDUCTASE XCC3605-RELATED"/>
    <property type="match status" value="1"/>
</dbReference>
<name>A0A0K1EFW0_CHOCO</name>
<protein>
    <submittedName>
        <fullName evidence="4">NADH dehydrogenase</fullName>
    </submittedName>
</protein>
<dbReference type="PANTHER" id="PTHR43673">
    <property type="entry name" value="NAD(P)H NITROREDUCTASE YDGI-RELATED"/>
    <property type="match status" value="1"/>
</dbReference>
<evidence type="ECO:0000259" key="3">
    <source>
        <dbReference type="Pfam" id="PF00881"/>
    </source>
</evidence>
<proteinExistence type="inferred from homology"/>
<dbReference type="RefSeq" id="WP_063796299.1">
    <property type="nucleotide sequence ID" value="NZ_CP012159.1"/>
</dbReference>